<accession>A0AAV4SKN9</accession>
<keyword evidence="3" id="KW-1185">Reference proteome</keyword>
<proteinExistence type="predicted"/>
<comment type="caution">
    <text evidence="2">The sequence shown here is derived from an EMBL/GenBank/DDBJ whole genome shotgun (WGS) entry which is preliminary data.</text>
</comment>
<name>A0AAV4SKN9_CAEEX</name>
<gene>
    <name evidence="2" type="ORF">CEXT_524111</name>
</gene>
<reference evidence="2 3" key="1">
    <citation type="submission" date="2021-06" db="EMBL/GenBank/DDBJ databases">
        <title>Caerostris extrusa draft genome.</title>
        <authorList>
            <person name="Kono N."/>
            <person name="Arakawa K."/>
        </authorList>
    </citation>
    <scope>NUCLEOTIDE SEQUENCE [LARGE SCALE GENOMIC DNA]</scope>
</reference>
<evidence type="ECO:0000313" key="2">
    <source>
        <dbReference type="EMBL" id="GIY33401.1"/>
    </source>
</evidence>
<dbReference type="Proteomes" id="UP001054945">
    <property type="component" value="Unassembled WGS sequence"/>
</dbReference>
<protein>
    <submittedName>
        <fullName evidence="2">Uncharacterized protein</fullName>
    </submittedName>
</protein>
<sequence>MFNLECLFNEDGRLADLTCQLVQLMYSRLEWKLHRKLYSYLSHDIEQDMFLTSLSSSISNSIVFKSSAEPSRNSCGQTSSKSSALNIICLKHHLHVFHSSLKPRDQSVHTPSLRNYKDNNSA</sequence>
<dbReference type="AlphaFoldDB" id="A0AAV4SKN9"/>
<organism evidence="2 3">
    <name type="scientific">Caerostris extrusa</name>
    <name type="common">Bark spider</name>
    <name type="synonym">Caerostris bankana</name>
    <dbReference type="NCBI Taxonomy" id="172846"/>
    <lineage>
        <taxon>Eukaryota</taxon>
        <taxon>Metazoa</taxon>
        <taxon>Ecdysozoa</taxon>
        <taxon>Arthropoda</taxon>
        <taxon>Chelicerata</taxon>
        <taxon>Arachnida</taxon>
        <taxon>Araneae</taxon>
        <taxon>Araneomorphae</taxon>
        <taxon>Entelegynae</taxon>
        <taxon>Araneoidea</taxon>
        <taxon>Araneidae</taxon>
        <taxon>Caerostris</taxon>
    </lineage>
</organism>
<feature type="region of interest" description="Disordered" evidence="1">
    <location>
        <begin position="103"/>
        <end position="122"/>
    </location>
</feature>
<evidence type="ECO:0000256" key="1">
    <source>
        <dbReference type="SAM" id="MobiDB-lite"/>
    </source>
</evidence>
<feature type="compositionally biased region" description="Polar residues" evidence="1">
    <location>
        <begin position="108"/>
        <end position="122"/>
    </location>
</feature>
<evidence type="ECO:0000313" key="3">
    <source>
        <dbReference type="Proteomes" id="UP001054945"/>
    </source>
</evidence>
<dbReference type="EMBL" id="BPLR01009635">
    <property type="protein sequence ID" value="GIY33401.1"/>
    <property type="molecule type" value="Genomic_DNA"/>
</dbReference>